<dbReference type="OrthoDB" id="6367123at2759"/>
<gene>
    <name evidence="1" type="ORF">APZ42_010967</name>
</gene>
<accession>A0A162D0M6</accession>
<evidence type="ECO:0000313" key="1">
    <source>
        <dbReference type="EMBL" id="KZS22079.1"/>
    </source>
</evidence>
<dbReference type="AlphaFoldDB" id="A0A162D0M6"/>
<dbReference type="CDD" id="cd00303">
    <property type="entry name" value="retropepsin_like"/>
    <property type="match status" value="1"/>
</dbReference>
<dbReference type="InterPro" id="IPR021109">
    <property type="entry name" value="Peptidase_aspartic_dom_sf"/>
</dbReference>
<dbReference type="EMBL" id="LRGB01000005">
    <property type="protein sequence ID" value="KZS22079.1"/>
    <property type="molecule type" value="Genomic_DNA"/>
</dbReference>
<dbReference type="InterPro" id="IPR036157">
    <property type="entry name" value="dUTPase-like_sf"/>
</dbReference>
<organism evidence="1 2">
    <name type="scientific">Daphnia magna</name>
    <dbReference type="NCBI Taxonomy" id="35525"/>
    <lineage>
        <taxon>Eukaryota</taxon>
        <taxon>Metazoa</taxon>
        <taxon>Ecdysozoa</taxon>
        <taxon>Arthropoda</taxon>
        <taxon>Crustacea</taxon>
        <taxon>Branchiopoda</taxon>
        <taxon>Diplostraca</taxon>
        <taxon>Cladocera</taxon>
        <taxon>Anomopoda</taxon>
        <taxon>Daphniidae</taxon>
        <taxon>Daphnia</taxon>
    </lineage>
</organism>
<dbReference type="Gene3D" id="2.40.70.10">
    <property type="entry name" value="Acid Proteases"/>
    <property type="match status" value="1"/>
</dbReference>
<dbReference type="SUPFAM" id="SSF50630">
    <property type="entry name" value="Acid proteases"/>
    <property type="match status" value="1"/>
</dbReference>
<protein>
    <recommendedName>
        <fullName evidence="3">Peptidase A2 domain-containing protein</fullName>
    </recommendedName>
</protein>
<comment type="caution">
    <text evidence="1">The sequence shown here is derived from an EMBL/GenBank/DDBJ whole genome shotgun (WGS) entry which is preliminary data.</text>
</comment>
<evidence type="ECO:0008006" key="3">
    <source>
        <dbReference type="Google" id="ProtNLM"/>
    </source>
</evidence>
<dbReference type="SUPFAM" id="SSF51283">
    <property type="entry name" value="dUTPase-like"/>
    <property type="match status" value="1"/>
</dbReference>
<dbReference type="Proteomes" id="UP000076858">
    <property type="component" value="Unassembled WGS sequence"/>
</dbReference>
<evidence type="ECO:0000313" key="2">
    <source>
        <dbReference type="Proteomes" id="UP000076858"/>
    </source>
</evidence>
<proteinExistence type="predicted"/>
<sequence>MIPIFLNDKVDVINLRKLKSSCQSFGGEVKAILDTGATVRAVKKSNVENKALEKSVITQVKFADGTTVRPLGEVGAEVEWKEEKSGMTFLVLEEMPYPIILGTDWIAAADAIVYYNNGKIRADKKGNKEFENFLRNRPVTGSDEEAFYVKQATVIPPGSAVLVAVICATQLNQPEKSLGRLVHRGYCGNPKRSWVIPNCLMMGTEGECVVPVINSGLRPVRFHPNEKIATSELVTEAVMSLASI</sequence>
<reference evidence="1 2" key="1">
    <citation type="submission" date="2016-03" db="EMBL/GenBank/DDBJ databases">
        <title>EvidentialGene: Evidence-directed Construction of Genes on Genomes.</title>
        <authorList>
            <person name="Gilbert D.G."/>
            <person name="Choi J.-H."/>
            <person name="Mockaitis K."/>
            <person name="Colbourne J."/>
            <person name="Pfrender M."/>
        </authorList>
    </citation>
    <scope>NUCLEOTIDE SEQUENCE [LARGE SCALE GENOMIC DNA]</scope>
    <source>
        <strain evidence="1 2">Xinb3</strain>
        <tissue evidence="1">Complete organism</tissue>
    </source>
</reference>
<keyword evidence="2" id="KW-1185">Reference proteome</keyword>
<name>A0A162D0M6_9CRUS</name>